<dbReference type="PRINTS" id="PR01607">
    <property type="entry name" value="APYRASEFAMLY"/>
</dbReference>
<proteinExistence type="inferred from homology"/>
<feature type="domain" description="Calcineurin-like phosphoesterase" evidence="3">
    <location>
        <begin position="37"/>
        <end position="252"/>
    </location>
</feature>
<reference evidence="4 5" key="1">
    <citation type="journal article" date="2012" name="J. Bacteriol.">
        <title>Draft Genome Sequence of Cecembia lonarensis Strain LW9T, Isolated from Lonar Lake, a Haloalkaline Lake in India.</title>
        <authorList>
            <person name="Shivaji S."/>
            <person name="Ara S."/>
            <person name="Singh A."/>
            <person name="Pinnaka A.K."/>
        </authorList>
    </citation>
    <scope>NUCLEOTIDE SEQUENCE [LARGE SCALE GENOMIC DNA]</scope>
    <source>
        <strain evidence="4 5">LW9</strain>
    </source>
</reference>
<protein>
    <submittedName>
        <fullName evidence="4">Trifunctional nucleotide phosphoesterase protein YfkN</fullName>
    </submittedName>
</protein>
<organism evidence="4 5">
    <name type="scientific">Cecembia lonarensis (strain CCUG 58316 / KCTC 22772 / LW9)</name>
    <dbReference type="NCBI Taxonomy" id="1225176"/>
    <lineage>
        <taxon>Bacteria</taxon>
        <taxon>Pseudomonadati</taxon>
        <taxon>Bacteroidota</taxon>
        <taxon>Cytophagia</taxon>
        <taxon>Cytophagales</taxon>
        <taxon>Cyclobacteriaceae</taxon>
        <taxon>Cecembia</taxon>
    </lineage>
</organism>
<keyword evidence="5" id="KW-1185">Reference proteome</keyword>
<dbReference type="GO" id="GO:0016788">
    <property type="term" value="F:hydrolase activity, acting on ester bonds"/>
    <property type="evidence" value="ECO:0007669"/>
    <property type="project" value="InterPro"/>
</dbReference>
<dbReference type="RefSeq" id="WP_009184208.1">
    <property type="nucleotide sequence ID" value="NZ_AMGM01000012.1"/>
</dbReference>
<name>K1L5Y0_CECL9</name>
<evidence type="ECO:0000313" key="4">
    <source>
        <dbReference type="EMBL" id="EKB50161.1"/>
    </source>
</evidence>
<dbReference type="InterPro" id="IPR004843">
    <property type="entry name" value="Calcineurin-like_PHP"/>
</dbReference>
<dbReference type="OrthoDB" id="9775118at2"/>
<dbReference type="CDD" id="cd00845">
    <property type="entry name" value="MPP_UshA_N_like"/>
    <property type="match status" value="1"/>
</dbReference>
<dbReference type="PATRIC" id="fig|1225176.3.peg.1244"/>
<dbReference type="GO" id="GO:0046872">
    <property type="term" value="F:metal ion binding"/>
    <property type="evidence" value="ECO:0007669"/>
    <property type="project" value="InterPro"/>
</dbReference>
<comment type="caution">
    <text evidence="4">The sequence shown here is derived from an EMBL/GenBank/DDBJ whole genome shotgun (WGS) entry which is preliminary data.</text>
</comment>
<keyword evidence="2" id="KW-0547">Nucleotide-binding</keyword>
<comment type="similarity">
    <text evidence="1 2">Belongs to the 5'-nucleotidase family.</text>
</comment>
<dbReference type="GO" id="GO:0009166">
    <property type="term" value="P:nucleotide catabolic process"/>
    <property type="evidence" value="ECO:0007669"/>
    <property type="project" value="InterPro"/>
</dbReference>
<dbReference type="PANTHER" id="PTHR11575">
    <property type="entry name" value="5'-NUCLEOTIDASE-RELATED"/>
    <property type="match status" value="1"/>
</dbReference>
<evidence type="ECO:0000256" key="2">
    <source>
        <dbReference type="RuleBase" id="RU362119"/>
    </source>
</evidence>
<dbReference type="GO" id="GO:0000166">
    <property type="term" value="F:nucleotide binding"/>
    <property type="evidence" value="ECO:0007669"/>
    <property type="project" value="UniProtKB-KW"/>
</dbReference>
<gene>
    <name evidence="4" type="primary">yfkN_2</name>
    <name evidence="4" type="ORF">B879_01166</name>
</gene>
<sequence>MDRRKFIKNSLMASAALGFGQETFATGLSPVKSKTISILHTNDMHSRIEPFPNDGGRWANQGGMTKLAALVSDIRKQEENVLLLDAGDVFQGTPYFNFYGGELEFKLMSKMGFDAATMGNHEFDNGLTGFYDQLPHTNFPYICSNYDFSQTILKDAVLPYRVIKKSGLRIGIFGLGIELYGLVAKKNFEATVYEDPVAVSREMVQELKSKKADLVICLSHLGYSYRTQKIDDLKLAAAISGIDLIIGGHTHTFLEEPTLIKNADGHQTIIHQVGTGALRLGKVDFEFGKENQIIHAKANSLPIF</sequence>
<dbReference type="Gene3D" id="3.60.21.10">
    <property type="match status" value="1"/>
</dbReference>
<dbReference type="SUPFAM" id="SSF56300">
    <property type="entry name" value="Metallo-dependent phosphatases"/>
    <property type="match status" value="1"/>
</dbReference>
<dbReference type="EMBL" id="AMGM01000012">
    <property type="protein sequence ID" value="EKB50161.1"/>
    <property type="molecule type" value="Genomic_DNA"/>
</dbReference>
<evidence type="ECO:0000256" key="1">
    <source>
        <dbReference type="ARBA" id="ARBA00006654"/>
    </source>
</evidence>
<accession>K1L5Y0</accession>
<dbReference type="PANTHER" id="PTHR11575:SF24">
    <property type="entry name" value="5'-NUCLEOTIDASE"/>
    <property type="match status" value="1"/>
</dbReference>
<dbReference type="InterPro" id="IPR029052">
    <property type="entry name" value="Metallo-depent_PP-like"/>
</dbReference>
<keyword evidence="2" id="KW-0378">Hydrolase</keyword>
<dbReference type="Proteomes" id="UP000004478">
    <property type="component" value="Unassembled WGS sequence"/>
</dbReference>
<dbReference type="PROSITE" id="PS00785">
    <property type="entry name" value="5_NUCLEOTIDASE_1"/>
    <property type="match status" value="1"/>
</dbReference>
<dbReference type="PROSITE" id="PS00786">
    <property type="entry name" value="5_NUCLEOTIDASE_2"/>
    <property type="match status" value="1"/>
</dbReference>
<dbReference type="InterPro" id="IPR006146">
    <property type="entry name" value="5'-Nucleotdase_CS"/>
</dbReference>
<evidence type="ECO:0000313" key="5">
    <source>
        <dbReference type="Proteomes" id="UP000004478"/>
    </source>
</evidence>
<evidence type="ECO:0000259" key="3">
    <source>
        <dbReference type="Pfam" id="PF00149"/>
    </source>
</evidence>
<dbReference type="Pfam" id="PF00149">
    <property type="entry name" value="Metallophos"/>
    <property type="match status" value="1"/>
</dbReference>
<dbReference type="AlphaFoldDB" id="K1L5Y0"/>
<dbReference type="InterPro" id="IPR006179">
    <property type="entry name" value="5_nucleotidase/apyrase"/>
</dbReference>